<proteinExistence type="predicted"/>
<feature type="compositionally biased region" description="Basic and acidic residues" evidence="1">
    <location>
        <begin position="255"/>
        <end position="264"/>
    </location>
</feature>
<evidence type="ECO:0000313" key="3">
    <source>
        <dbReference type="Proteomes" id="UP001362999"/>
    </source>
</evidence>
<keyword evidence="3" id="KW-1185">Reference proteome</keyword>
<feature type="compositionally biased region" description="Basic and acidic residues" evidence="1">
    <location>
        <begin position="1"/>
        <end position="10"/>
    </location>
</feature>
<protein>
    <submittedName>
        <fullName evidence="2">Uncharacterized protein</fullName>
    </submittedName>
</protein>
<feature type="compositionally biased region" description="Basic residues" evidence="1">
    <location>
        <begin position="277"/>
        <end position="287"/>
    </location>
</feature>
<name>A0AAW0AZ47_9AGAR</name>
<accession>A0AAW0AZ47</accession>
<feature type="region of interest" description="Disordered" evidence="1">
    <location>
        <begin position="1"/>
        <end position="84"/>
    </location>
</feature>
<organism evidence="2 3">
    <name type="scientific">Favolaschia claudopus</name>
    <dbReference type="NCBI Taxonomy" id="2862362"/>
    <lineage>
        <taxon>Eukaryota</taxon>
        <taxon>Fungi</taxon>
        <taxon>Dikarya</taxon>
        <taxon>Basidiomycota</taxon>
        <taxon>Agaricomycotina</taxon>
        <taxon>Agaricomycetes</taxon>
        <taxon>Agaricomycetidae</taxon>
        <taxon>Agaricales</taxon>
        <taxon>Marasmiineae</taxon>
        <taxon>Mycenaceae</taxon>
        <taxon>Favolaschia</taxon>
    </lineage>
</organism>
<dbReference type="EMBL" id="JAWWNJ010000046">
    <property type="protein sequence ID" value="KAK7018560.1"/>
    <property type="molecule type" value="Genomic_DNA"/>
</dbReference>
<dbReference type="Proteomes" id="UP001362999">
    <property type="component" value="Unassembled WGS sequence"/>
</dbReference>
<gene>
    <name evidence="2" type="ORF">R3P38DRAFT_2983243</name>
</gene>
<evidence type="ECO:0000256" key="1">
    <source>
        <dbReference type="SAM" id="MobiDB-lite"/>
    </source>
</evidence>
<comment type="caution">
    <text evidence="2">The sequence shown here is derived from an EMBL/GenBank/DDBJ whole genome shotgun (WGS) entry which is preliminary data.</text>
</comment>
<feature type="compositionally biased region" description="Basic residues" evidence="1">
    <location>
        <begin position="34"/>
        <end position="46"/>
    </location>
</feature>
<evidence type="ECO:0000313" key="2">
    <source>
        <dbReference type="EMBL" id="KAK7018560.1"/>
    </source>
</evidence>
<sequence>MSLLEPEKSLHRPWSTRRLSPSTMCVAPQSRLPLLRRHRSQRRSSKTSRQNCQHSTSPIFHPCRSRRRPSNPCSPMLSSPPPLVRYTRRRQASQCLFRANPISSTKAGEQPHQNQSLCDSADLHPNQNSFTKPVLGLPFLCTSRTRQICLSIKFAERRRHTAPLYLAHCTLLHLNGHFLRRTHLVLNFTLGPRFKNPGALQTIKVVEGYRVTVGSRSPRFLFSPPPRAPPHLYASSFSPTPPASAYLLVRRFDARPSHPPESTRRSPPPFASSLGSHRLRGERKRRG</sequence>
<feature type="region of interest" description="Disordered" evidence="1">
    <location>
        <begin position="255"/>
        <end position="287"/>
    </location>
</feature>
<reference evidence="2 3" key="1">
    <citation type="journal article" date="2024" name="J Genomics">
        <title>Draft genome sequencing and assembly of Favolaschia claudopus CIRM-BRFM 2984 isolated from oak limbs.</title>
        <authorList>
            <person name="Navarro D."/>
            <person name="Drula E."/>
            <person name="Chaduli D."/>
            <person name="Cazenave R."/>
            <person name="Ahrendt S."/>
            <person name="Wang J."/>
            <person name="Lipzen A."/>
            <person name="Daum C."/>
            <person name="Barry K."/>
            <person name="Grigoriev I.V."/>
            <person name="Favel A."/>
            <person name="Rosso M.N."/>
            <person name="Martin F."/>
        </authorList>
    </citation>
    <scope>NUCLEOTIDE SEQUENCE [LARGE SCALE GENOMIC DNA]</scope>
    <source>
        <strain evidence="2 3">CIRM-BRFM 2984</strain>
    </source>
</reference>
<dbReference type="AlphaFoldDB" id="A0AAW0AZ47"/>